<dbReference type="InterPro" id="IPR009057">
    <property type="entry name" value="Homeodomain-like_sf"/>
</dbReference>
<dbReference type="PROSITE" id="PS50994">
    <property type="entry name" value="INTEGRASE"/>
    <property type="match status" value="1"/>
</dbReference>
<dbReference type="NCBIfam" id="NF033594">
    <property type="entry name" value="transpos_ISNCY_2"/>
    <property type="match status" value="1"/>
</dbReference>
<evidence type="ECO:0000313" key="4">
    <source>
        <dbReference type="Proteomes" id="UP000050514"/>
    </source>
</evidence>
<evidence type="ECO:0000259" key="2">
    <source>
        <dbReference type="PROSITE" id="PS50994"/>
    </source>
</evidence>
<keyword evidence="4" id="KW-1185">Reference proteome</keyword>
<gene>
    <name evidence="3" type="ORF">AC812_02600</name>
</gene>
<dbReference type="InterPro" id="IPR012337">
    <property type="entry name" value="RNaseH-like_sf"/>
</dbReference>
<dbReference type="EMBL" id="LGHJ01000008">
    <property type="protein sequence ID" value="KPL77800.1"/>
    <property type="molecule type" value="Genomic_DNA"/>
</dbReference>
<accession>A0A0P6XC21</accession>
<dbReference type="Gene3D" id="3.30.420.10">
    <property type="entry name" value="Ribonuclease H-like superfamily/Ribonuclease H"/>
    <property type="match status" value="1"/>
</dbReference>
<feature type="region of interest" description="Disordered" evidence="1">
    <location>
        <begin position="100"/>
        <end position="119"/>
    </location>
</feature>
<dbReference type="InterPro" id="IPR047797">
    <property type="entry name" value="ISNCY_transpos"/>
</dbReference>
<proteinExistence type="predicted"/>
<dbReference type="Proteomes" id="UP000050514">
    <property type="component" value="Unassembled WGS sequence"/>
</dbReference>
<dbReference type="InterPro" id="IPR036397">
    <property type="entry name" value="RNaseH_sf"/>
</dbReference>
<dbReference type="SUPFAM" id="SSF46689">
    <property type="entry name" value="Homeodomain-like"/>
    <property type="match status" value="1"/>
</dbReference>
<name>A0A0P6XC21_9CHLR</name>
<evidence type="ECO:0000256" key="1">
    <source>
        <dbReference type="SAM" id="MobiDB-lite"/>
    </source>
</evidence>
<dbReference type="PANTHER" id="PTHR35004">
    <property type="entry name" value="TRANSPOSASE RV3428C-RELATED"/>
    <property type="match status" value="1"/>
</dbReference>
<reference evidence="3 4" key="1">
    <citation type="submission" date="2015-07" db="EMBL/GenBank/DDBJ databases">
        <title>Draft genome of Bellilinea caldifistulae DSM 17877.</title>
        <authorList>
            <person name="Hemp J."/>
            <person name="Ward L.M."/>
            <person name="Pace L.A."/>
            <person name="Fischer W.W."/>
        </authorList>
    </citation>
    <scope>NUCLEOTIDE SEQUENCE [LARGE SCALE GENOMIC DNA]</scope>
    <source>
        <strain evidence="3 4">GOMI-1</strain>
    </source>
</reference>
<dbReference type="AlphaFoldDB" id="A0A0P6XC21"/>
<dbReference type="PANTHER" id="PTHR35004:SF7">
    <property type="entry name" value="INTEGRASE PROTEIN"/>
    <property type="match status" value="1"/>
</dbReference>
<dbReference type="STRING" id="360411.AC812_02600"/>
<evidence type="ECO:0000313" key="3">
    <source>
        <dbReference type="EMBL" id="KPL77800.1"/>
    </source>
</evidence>
<dbReference type="GO" id="GO:0015074">
    <property type="term" value="P:DNA integration"/>
    <property type="evidence" value="ECO:0007669"/>
    <property type="project" value="InterPro"/>
</dbReference>
<dbReference type="SUPFAM" id="SSF53098">
    <property type="entry name" value="Ribonuclease H-like"/>
    <property type="match status" value="1"/>
</dbReference>
<dbReference type="Pfam" id="PF13551">
    <property type="entry name" value="HTH_29"/>
    <property type="match status" value="1"/>
</dbReference>
<comment type="caution">
    <text evidence="3">The sequence shown here is derived from an EMBL/GenBank/DDBJ whole genome shotgun (WGS) entry which is preliminary data.</text>
</comment>
<dbReference type="InterPro" id="IPR001584">
    <property type="entry name" value="Integrase_cat-core"/>
</dbReference>
<feature type="region of interest" description="Disordered" evidence="1">
    <location>
        <begin position="373"/>
        <end position="426"/>
    </location>
</feature>
<organism evidence="3 4">
    <name type="scientific">Bellilinea caldifistulae</name>
    <dbReference type="NCBI Taxonomy" id="360411"/>
    <lineage>
        <taxon>Bacteria</taxon>
        <taxon>Bacillati</taxon>
        <taxon>Chloroflexota</taxon>
        <taxon>Anaerolineae</taxon>
        <taxon>Anaerolineales</taxon>
        <taxon>Anaerolineaceae</taxon>
        <taxon>Bellilinea</taxon>
    </lineage>
</organism>
<protein>
    <recommendedName>
        <fullName evidence="2">Integrase catalytic domain-containing protein</fullName>
    </recommendedName>
</protein>
<sequence>MVIDYEAGKIRAQQAAEVLGISKRQFRRLVAAYRQRGIAALEHGNRGRSPANRISEVMRQEILRLAKETYRDYNDCHFTEELAEQAEPIVVSRSTLRRIRRAAGQGSPRKRRAPEYRSRRERYPQAGMMLQTDGSRHDWLEGRGPWLTLVAMIDDADNEVPWAVFREEEDAAGYFLVLEQVCRSKGIPQSIYADQHTIFQSPSQPSIEQELYGGLPRTQFGRLVDELGIQLIAARSPQAKGRVERLWGTLQDRLVKELRKAGANDLESANRVLAAYLPKFNARFQIEAAQPGSAYLPWPPDRDPADYFCFKYPRTVTNDNTIPFNKYRLQIPPGPHRKSYAKARVELHHAMDGSLAVFYQGQHLITFQPATSAPPRVGQFHPATLAPPPDMPQATTLPKQPRQPWKPPADHPWKQYGKSLKGNKLG</sequence>
<dbReference type="GO" id="GO:0003676">
    <property type="term" value="F:nucleic acid binding"/>
    <property type="evidence" value="ECO:0007669"/>
    <property type="project" value="InterPro"/>
</dbReference>
<feature type="domain" description="Integrase catalytic" evidence="2">
    <location>
        <begin position="120"/>
        <end position="305"/>
    </location>
</feature>